<dbReference type="RefSeq" id="WP_317139381.1">
    <property type="nucleotide sequence ID" value="NZ_CP118157.1"/>
</dbReference>
<evidence type="ECO:0000313" key="4">
    <source>
        <dbReference type="Proteomes" id="UP001305498"/>
    </source>
</evidence>
<reference evidence="3 4" key="1">
    <citation type="submission" date="2023-02" db="EMBL/GenBank/DDBJ databases">
        <title>Microbacterium betulae sp. nov., isolated from birch wood.</title>
        <authorList>
            <person name="Pasciak M."/>
            <person name="Pawlik K.J."/>
            <person name="Martynowski D."/>
            <person name="Laczmanski L."/>
            <person name="Ciekot J."/>
            <person name="Szponar B."/>
            <person name="Wojcik-Fatla A."/>
            <person name="Mackiewicz B."/>
            <person name="Farian E."/>
            <person name="Cholewa G."/>
            <person name="Cholewa A."/>
            <person name="Dutkiewicz J."/>
        </authorList>
    </citation>
    <scope>NUCLEOTIDE SEQUENCE [LARGE SCALE GENOMIC DNA]</scope>
    <source>
        <strain evidence="3 4">AB</strain>
    </source>
</reference>
<keyword evidence="2" id="KW-0560">Oxidoreductase</keyword>
<dbReference type="PANTHER" id="PTHR43639">
    <property type="entry name" value="OXIDOREDUCTASE, SHORT-CHAIN DEHYDROGENASE/REDUCTASE FAMILY (AFU_ORTHOLOGUE AFUA_5G02870)"/>
    <property type="match status" value="1"/>
</dbReference>
<dbReference type="SUPFAM" id="SSF51735">
    <property type="entry name" value="NAD(P)-binding Rossmann-fold domains"/>
    <property type="match status" value="1"/>
</dbReference>
<dbReference type="PRINTS" id="PR00080">
    <property type="entry name" value="SDRFAMILY"/>
</dbReference>
<evidence type="ECO:0000256" key="2">
    <source>
        <dbReference type="ARBA" id="ARBA00023002"/>
    </source>
</evidence>
<dbReference type="InterPro" id="IPR036291">
    <property type="entry name" value="NAD(P)-bd_dom_sf"/>
</dbReference>
<evidence type="ECO:0000256" key="1">
    <source>
        <dbReference type="ARBA" id="ARBA00006484"/>
    </source>
</evidence>
<dbReference type="PANTHER" id="PTHR43639:SF1">
    <property type="entry name" value="SHORT-CHAIN DEHYDROGENASE_REDUCTASE FAMILY PROTEIN"/>
    <property type="match status" value="1"/>
</dbReference>
<accession>A0AA97FHY5</accession>
<dbReference type="Gene3D" id="3.40.50.720">
    <property type="entry name" value="NAD(P)-binding Rossmann-like Domain"/>
    <property type="match status" value="1"/>
</dbReference>
<organism evidence="3 4">
    <name type="scientific">Microbacterium betulae</name>
    <dbReference type="NCBI Taxonomy" id="2981139"/>
    <lineage>
        <taxon>Bacteria</taxon>
        <taxon>Bacillati</taxon>
        <taxon>Actinomycetota</taxon>
        <taxon>Actinomycetes</taxon>
        <taxon>Micrococcales</taxon>
        <taxon>Microbacteriaceae</taxon>
        <taxon>Microbacterium</taxon>
    </lineage>
</organism>
<dbReference type="Pfam" id="PF13561">
    <property type="entry name" value="adh_short_C2"/>
    <property type="match status" value="1"/>
</dbReference>
<dbReference type="AlphaFoldDB" id="A0AA97FHY5"/>
<protein>
    <submittedName>
        <fullName evidence="3">SDR family NAD(P)-dependent oxidoreductase</fullName>
    </submittedName>
</protein>
<dbReference type="Proteomes" id="UP001305498">
    <property type="component" value="Chromosome"/>
</dbReference>
<dbReference type="InterPro" id="IPR002347">
    <property type="entry name" value="SDR_fam"/>
</dbReference>
<gene>
    <name evidence="3" type="ORF">N8K70_16175</name>
</gene>
<dbReference type="CDD" id="cd05233">
    <property type="entry name" value="SDR_c"/>
    <property type="match status" value="1"/>
</dbReference>
<name>A0AA97FHY5_9MICO</name>
<comment type="similarity">
    <text evidence="1">Belongs to the short-chain dehydrogenases/reductases (SDR) family.</text>
</comment>
<dbReference type="KEGG" id="mbet:N8K70_16175"/>
<proteinExistence type="inferred from homology"/>
<dbReference type="PRINTS" id="PR00081">
    <property type="entry name" value="GDHRDH"/>
</dbReference>
<sequence length="271" mass="27492">MSRPHAVVTGAASGLGRTIAEDLAAQGWDVTGVDIQADRLTQAAAEIARATGRAIRALVVDLGDVGAAAGAIAEAWATAPIDGLVNAAAIYPAIPYLELDAKAWTHVQTVNVTSPFFATQALARLALAAGRTPAVVNVASGAARRARPGASHYSTSKAALVMATQASAIELGAHGIRVNAISPGFFAVDSAANPVTAEYEALLSETVLPGPADAGSLAATVRFLLSDAARWITGAVIPVDGGSGAGTNRLPLHWTGTTAWQRASAAEEERS</sequence>
<dbReference type="GO" id="GO:0016491">
    <property type="term" value="F:oxidoreductase activity"/>
    <property type="evidence" value="ECO:0007669"/>
    <property type="project" value="UniProtKB-KW"/>
</dbReference>
<keyword evidence="4" id="KW-1185">Reference proteome</keyword>
<evidence type="ECO:0000313" key="3">
    <source>
        <dbReference type="EMBL" id="WOF22909.1"/>
    </source>
</evidence>
<dbReference type="EMBL" id="CP118157">
    <property type="protein sequence ID" value="WOF22909.1"/>
    <property type="molecule type" value="Genomic_DNA"/>
</dbReference>